<dbReference type="Proteomes" id="UP000674425">
    <property type="component" value="Unassembled WGS sequence"/>
</dbReference>
<gene>
    <name evidence="1" type="ORF">R69658_08251</name>
</gene>
<evidence type="ECO:0000313" key="2">
    <source>
        <dbReference type="Proteomes" id="UP000674425"/>
    </source>
</evidence>
<keyword evidence="2" id="KW-1185">Reference proteome</keyword>
<organism evidence="1 2">
    <name type="scientific">Paraburkholderia aspalathi</name>
    <dbReference type="NCBI Taxonomy" id="1324617"/>
    <lineage>
        <taxon>Bacteria</taxon>
        <taxon>Pseudomonadati</taxon>
        <taxon>Pseudomonadota</taxon>
        <taxon>Betaproteobacteria</taxon>
        <taxon>Burkholderiales</taxon>
        <taxon>Burkholderiaceae</taxon>
        <taxon>Paraburkholderia</taxon>
    </lineage>
</organism>
<comment type="caution">
    <text evidence="1">The sequence shown here is derived from an EMBL/GenBank/DDBJ whole genome shotgun (WGS) entry which is preliminary data.</text>
</comment>
<evidence type="ECO:0000313" key="1">
    <source>
        <dbReference type="EMBL" id="CAE6872971.1"/>
    </source>
</evidence>
<accession>A0ABM8T9G3</accession>
<sequence length="194" mass="22275">MSMNEFRRLAAKIDQHMQQLSAQGVNDAPAIVNRMMGYVPDLHKIWVGTSDDELIALSNEFPGFYRYALIMEEAFEAERNKASRPYDGMAQYSEQHKQLAAQLPTTAATLERGYQAFRGSGNLQVFRPQVNELDKLHRQWLSDLESFKSEIIGSLPQIAPKKQWVASLWQSRMRRCGRPIRQWCVMPAFERGPG</sequence>
<dbReference type="EMBL" id="CAJNAU010000333">
    <property type="protein sequence ID" value="CAE6872971.1"/>
    <property type="molecule type" value="Genomic_DNA"/>
</dbReference>
<name>A0ABM8T9G3_9BURK</name>
<proteinExistence type="predicted"/>
<protein>
    <recommendedName>
        <fullName evidence="3">Transposase</fullName>
    </recommendedName>
</protein>
<reference evidence="1 2" key="1">
    <citation type="submission" date="2021-02" db="EMBL/GenBank/DDBJ databases">
        <authorList>
            <person name="Vanwijnsberghe S."/>
        </authorList>
    </citation>
    <scope>NUCLEOTIDE SEQUENCE [LARGE SCALE GENOMIC DNA]</scope>
    <source>
        <strain evidence="1 2">R-69658</strain>
    </source>
</reference>
<evidence type="ECO:0008006" key="3">
    <source>
        <dbReference type="Google" id="ProtNLM"/>
    </source>
</evidence>